<gene>
    <name evidence="1" type="ORF">V6N12_033805</name>
</gene>
<dbReference type="EMBL" id="JBBPBM010002395">
    <property type="protein sequence ID" value="KAK8478895.1"/>
    <property type="molecule type" value="Genomic_DNA"/>
</dbReference>
<dbReference type="Proteomes" id="UP001472677">
    <property type="component" value="Unassembled WGS sequence"/>
</dbReference>
<sequence length="137" mass="15439">MGGRLQSVSSLVFNTESTSLVDETTTVGTWPSFRYIIGPNLVDRPRRDKWGLGPRRWWRLPMMGNLGGDGGRLGFVLVEVCLNRSFKRRRSKMDDANSRKEGLMGSSCKLGREAIGEVQWQLESKHKREGLPSLFPG</sequence>
<accession>A0ABR1ZEX9</accession>
<evidence type="ECO:0000313" key="1">
    <source>
        <dbReference type="EMBL" id="KAK8478895.1"/>
    </source>
</evidence>
<reference evidence="1 2" key="1">
    <citation type="journal article" date="2024" name="G3 (Bethesda)">
        <title>Genome assembly of Hibiscus sabdariffa L. provides insights into metabolisms of medicinal natural products.</title>
        <authorList>
            <person name="Kim T."/>
        </authorList>
    </citation>
    <scope>NUCLEOTIDE SEQUENCE [LARGE SCALE GENOMIC DNA]</scope>
    <source>
        <strain evidence="1">TK-2024</strain>
        <tissue evidence="1">Old leaves</tissue>
    </source>
</reference>
<comment type="caution">
    <text evidence="1">The sequence shown here is derived from an EMBL/GenBank/DDBJ whole genome shotgun (WGS) entry which is preliminary data.</text>
</comment>
<evidence type="ECO:0000313" key="2">
    <source>
        <dbReference type="Proteomes" id="UP001472677"/>
    </source>
</evidence>
<organism evidence="1 2">
    <name type="scientific">Hibiscus sabdariffa</name>
    <name type="common">roselle</name>
    <dbReference type="NCBI Taxonomy" id="183260"/>
    <lineage>
        <taxon>Eukaryota</taxon>
        <taxon>Viridiplantae</taxon>
        <taxon>Streptophyta</taxon>
        <taxon>Embryophyta</taxon>
        <taxon>Tracheophyta</taxon>
        <taxon>Spermatophyta</taxon>
        <taxon>Magnoliopsida</taxon>
        <taxon>eudicotyledons</taxon>
        <taxon>Gunneridae</taxon>
        <taxon>Pentapetalae</taxon>
        <taxon>rosids</taxon>
        <taxon>malvids</taxon>
        <taxon>Malvales</taxon>
        <taxon>Malvaceae</taxon>
        <taxon>Malvoideae</taxon>
        <taxon>Hibiscus</taxon>
    </lineage>
</organism>
<name>A0ABR1ZEX9_9ROSI</name>
<protein>
    <submittedName>
        <fullName evidence="1">Uncharacterized protein</fullName>
    </submittedName>
</protein>
<proteinExistence type="predicted"/>
<keyword evidence="2" id="KW-1185">Reference proteome</keyword>